<keyword evidence="4" id="KW-1003">Cell membrane</keyword>
<dbReference type="GO" id="GO:0009252">
    <property type="term" value="P:peptidoglycan biosynthetic process"/>
    <property type="evidence" value="ECO:0007669"/>
    <property type="project" value="UniProtKB-KW"/>
</dbReference>
<dbReference type="PANTHER" id="PTHR30627:SF2">
    <property type="entry name" value="PEPTIDOGLYCAN D,D-TRANSPEPTIDASE MRDA"/>
    <property type="match status" value="1"/>
</dbReference>
<dbReference type="PANTHER" id="PTHR30627">
    <property type="entry name" value="PEPTIDOGLYCAN D,D-TRANSPEPTIDASE"/>
    <property type="match status" value="1"/>
</dbReference>
<name>A0A9W5S2D7_9BACL</name>
<dbReference type="GO" id="GO:0071555">
    <property type="term" value="P:cell wall organization"/>
    <property type="evidence" value="ECO:0007669"/>
    <property type="project" value="UniProtKB-KW"/>
</dbReference>
<dbReference type="SUPFAM" id="SSF56519">
    <property type="entry name" value="Penicillin binding protein dimerisation domain"/>
    <property type="match status" value="1"/>
</dbReference>
<dbReference type="InterPro" id="IPR050515">
    <property type="entry name" value="Beta-lactam/transpept"/>
</dbReference>
<keyword evidence="9 11" id="KW-0472">Membrane</keyword>
<comment type="caution">
    <text evidence="14">The sequence shown here is derived from an EMBL/GenBank/DDBJ whole genome shotgun (WGS) entry which is preliminary data.</text>
</comment>
<proteinExistence type="inferred from homology"/>
<dbReference type="Proteomes" id="UP000053750">
    <property type="component" value="Unassembled WGS sequence"/>
</dbReference>
<evidence type="ECO:0000256" key="6">
    <source>
        <dbReference type="ARBA" id="ARBA00022960"/>
    </source>
</evidence>
<dbReference type="GO" id="GO:0008658">
    <property type="term" value="F:penicillin binding"/>
    <property type="evidence" value="ECO:0007669"/>
    <property type="project" value="InterPro"/>
</dbReference>
<evidence type="ECO:0000256" key="3">
    <source>
        <dbReference type="ARBA" id="ARBA00007171"/>
    </source>
</evidence>
<dbReference type="Pfam" id="PF00905">
    <property type="entry name" value="Transpeptidase"/>
    <property type="match status" value="1"/>
</dbReference>
<keyword evidence="14" id="KW-0131">Cell cycle</keyword>
<keyword evidence="15" id="KW-1185">Reference proteome</keyword>
<feature type="non-terminal residue" evidence="14">
    <location>
        <position position="668"/>
    </location>
</feature>
<feature type="transmembrane region" description="Helical" evidence="11">
    <location>
        <begin position="20"/>
        <end position="44"/>
    </location>
</feature>
<keyword evidence="6" id="KW-0133">Cell shape</keyword>
<accession>A0A9W5S2D7</accession>
<evidence type="ECO:0000313" key="14">
    <source>
        <dbReference type="EMBL" id="EXX90122.1"/>
    </source>
</evidence>
<dbReference type="Gene3D" id="3.90.1310.10">
    <property type="entry name" value="Penicillin-binding protein 2a (Domain 2)"/>
    <property type="match status" value="1"/>
</dbReference>
<dbReference type="GO" id="GO:0071972">
    <property type="term" value="F:peptidoglycan L,D-transpeptidase activity"/>
    <property type="evidence" value="ECO:0007669"/>
    <property type="project" value="TreeGrafter"/>
</dbReference>
<keyword evidence="7" id="KW-0573">Peptidoglycan synthesis</keyword>
<reference evidence="14 15" key="1">
    <citation type="submission" date="2014-02" db="EMBL/GenBank/DDBJ databases">
        <title>Genome sequence of Paenibacillus darwinianus reveals adaptive mechanisms for survival in Antarctic soils.</title>
        <authorList>
            <person name="Dsouza M."/>
            <person name="Taylor M.W."/>
            <person name="Turner S.J."/>
            <person name="Aislabie J."/>
        </authorList>
    </citation>
    <scope>NUCLEOTIDE SEQUENCE [LARGE SCALE GENOMIC DNA]</scope>
    <source>
        <strain evidence="14 15">CE1</strain>
    </source>
</reference>
<dbReference type="InterPro" id="IPR005311">
    <property type="entry name" value="PBP_dimer"/>
</dbReference>
<keyword evidence="14" id="KW-0132">Cell division</keyword>
<dbReference type="InterPro" id="IPR001460">
    <property type="entry name" value="PCN-bd_Tpept"/>
</dbReference>
<evidence type="ECO:0000256" key="11">
    <source>
        <dbReference type="SAM" id="Phobius"/>
    </source>
</evidence>
<dbReference type="InterPro" id="IPR036138">
    <property type="entry name" value="PBP_dimer_sf"/>
</dbReference>
<dbReference type="GO" id="GO:0051301">
    <property type="term" value="P:cell division"/>
    <property type="evidence" value="ECO:0007669"/>
    <property type="project" value="UniProtKB-KW"/>
</dbReference>
<feature type="domain" description="Penicillin-binding protein transpeptidase" evidence="12">
    <location>
        <begin position="314"/>
        <end position="654"/>
    </location>
</feature>
<comment type="similarity">
    <text evidence="3">Belongs to the transpeptidase family.</text>
</comment>
<keyword evidence="8 11" id="KW-1133">Transmembrane helix</keyword>
<evidence type="ECO:0000259" key="13">
    <source>
        <dbReference type="Pfam" id="PF03717"/>
    </source>
</evidence>
<keyword evidence="5 11" id="KW-0812">Transmembrane</keyword>
<evidence type="ECO:0000256" key="4">
    <source>
        <dbReference type="ARBA" id="ARBA00022475"/>
    </source>
</evidence>
<dbReference type="Pfam" id="PF03717">
    <property type="entry name" value="PBP_dimer"/>
    <property type="match status" value="1"/>
</dbReference>
<dbReference type="GO" id="GO:0008360">
    <property type="term" value="P:regulation of cell shape"/>
    <property type="evidence" value="ECO:0007669"/>
    <property type="project" value="UniProtKB-KW"/>
</dbReference>
<dbReference type="GO" id="GO:0005886">
    <property type="term" value="C:plasma membrane"/>
    <property type="evidence" value="ECO:0007669"/>
    <property type="project" value="UniProtKB-SubCell"/>
</dbReference>
<dbReference type="Gene3D" id="3.40.710.10">
    <property type="entry name" value="DD-peptidase/beta-lactamase superfamily"/>
    <property type="match status" value="1"/>
</dbReference>
<dbReference type="RefSeq" id="WP_036715791.1">
    <property type="nucleotide sequence ID" value="NZ_KK082237.1"/>
</dbReference>
<evidence type="ECO:0000256" key="1">
    <source>
        <dbReference type="ARBA" id="ARBA00004167"/>
    </source>
</evidence>
<keyword evidence="10" id="KW-0961">Cell wall biogenesis/degradation</keyword>
<protein>
    <submittedName>
        <fullName evidence="14">Cell division protein FtsI</fullName>
    </submittedName>
</protein>
<evidence type="ECO:0000259" key="12">
    <source>
        <dbReference type="Pfam" id="PF00905"/>
    </source>
</evidence>
<evidence type="ECO:0000313" key="15">
    <source>
        <dbReference type="Proteomes" id="UP000053750"/>
    </source>
</evidence>
<gene>
    <name evidence="14" type="ORF">BG53_14130</name>
</gene>
<evidence type="ECO:0000256" key="2">
    <source>
        <dbReference type="ARBA" id="ARBA00004236"/>
    </source>
</evidence>
<evidence type="ECO:0000256" key="9">
    <source>
        <dbReference type="ARBA" id="ARBA00023136"/>
    </source>
</evidence>
<evidence type="ECO:0000256" key="7">
    <source>
        <dbReference type="ARBA" id="ARBA00022984"/>
    </source>
</evidence>
<dbReference type="AlphaFoldDB" id="A0A9W5S2D7"/>
<comment type="subcellular location">
    <subcellularLocation>
        <location evidence="2">Cell membrane</location>
    </subcellularLocation>
    <subcellularLocation>
        <location evidence="1">Membrane</location>
        <topology evidence="1">Single-pass membrane protein</topology>
    </subcellularLocation>
</comment>
<organism evidence="14 15">
    <name type="scientific">Paenibacillus darwinianus</name>
    <dbReference type="NCBI Taxonomy" id="1380763"/>
    <lineage>
        <taxon>Bacteria</taxon>
        <taxon>Bacillati</taxon>
        <taxon>Bacillota</taxon>
        <taxon>Bacilli</taxon>
        <taxon>Bacillales</taxon>
        <taxon>Paenibacillaceae</taxon>
        <taxon>Paenibacillus</taxon>
    </lineage>
</organism>
<feature type="domain" description="Penicillin-binding protein dimerisation" evidence="13">
    <location>
        <begin position="67"/>
        <end position="260"/>
    </location>
</feature>
<dbReference type="SUPFAM" id="SSF56601">
    <property type="entry name" value="beta-lactamase/transpeptidase-like"/>
    <property type="match status" value="1"/>
</dbReference>
<evidence type="ECO:0000256" key="8">
    <source>
        <dbReference type="ARBA" id="ARBA00022989"/>
    </source>
</evidence>
<dbReference type="EMBL" id="JFHU01000074">
    <property type="protein sequence ID" value="EXX90122.1"/>
    <property type="molecule type" value="Genomic_DNA"/>
</dbReference>
<evidence type="ECO:0000256" key="10">
    <source>
        <dbReference type="ARBA" id="ARBA00023316"/>
    </source>
</evidence>
<sequence length="668" mass="74880">MTSQRTEEEQKRQIVNRRHFSFRLNLFFFSTFFLFSVLIVQLAILQFVKGPELKEQESSLGSRAVQIPPIRGDIYDSSGRKIAYSTATQSIYYTIEIGVKKADAVALANKLYKIFTEYGDPKEAMTVDDIVKQMDIEFRLNSVYTPRRIKSNLTNKEIAYFMENKDEFKGIEVVEDSIRNYDKETVAVQLVGYLKKFKSAVTSPVTQAFYEKKADSKDPTLEYLLEEDVGMDGLEYMYQDMLRGKNGVKRYPVNSTDRIIGPPVITKPEKGNDIYMTINRAVQLRAEKAIVDHIQYIRNAPVGSADRADQARAGYAVAMEVKTGKVIAMASMPDYDPNLWRGGRISPEDYSNIQSIQNNGTIREVYQKWPSQQEANKHPSSLVYLGSTQKPLTVLVGLEEKTITPNTVYNDTGVFSFGREGRFRVSIRNSQNRAYGLLDPARAIEKSSNPFMAEMIGNQLYRKYKGDEGVKVWDKYVKQFGLGVVTGSGLLGESKGVVDYFFEAENASPQSALIRSSFGQQARYTPLQLVQYAATLANRGKRMKPIFVNKIVAPDGSVVEQPKPEVLNTVELPDAYWQVIERGMKSGVQGFEGVNYTFNRKTGTSQQTTSAGDVENAVFISYAPAENPVLAVAVVVPEGGYGGRGAAPIARQIFDAYDEEIGLYGMPR</sequence>
<dbReference type="InterPro" id="IPR012338">
    <property type="entry name" value="Beta-lactam/transpept-like"/>
</dbReference>
<dbReference type="OrthoDB" id="9770103at2"/>
<evidence type="ECO:0000256" key="5">
    <source>
        <dbReference type="ARBA" id="ARBA00022692"/>
    </source>
</evidence>